<dbReference type="PROSITE" id="PS51643">
    <property type="entry name" value="HD_CAS3"/>
    <property type="match status" value="1"/>
</dbReference>
<evidence type="ECO:0000256" key="4">
    <source>
        <dbReference type="ARBA" id="ARBA00022723"/>
    </source>
</evidence>
<dbReference type="InterPro" id="IPR050547">
    <property type="entry name" value="DEAD_box_RNA_helicases"/>
</dbReference>
<evidence type="ECO:0000256" key="10">
    <source>
        <dbReference type="SAM" id="MobiDB-lite"/>
    </source>
</evidence>
<comment type="caution">
    <text evidence="12">The sequence shown here is derived from an EMBL/GenBank/DDBJ whole genome shotgun (WGS) entry which is preliminary data.</text>
</comment>
<evidence type="ECO:0000313" key="13">
    <source>
        <dbReference type="Proteomes" id="UP000696294"/>
    </source>
</evidence>
<keyword evidence="6" id="KW-0378">Hydrolase</keyword>
<dbReference type="NCBIfam" id="TIGR01587">
    <property type="entry name" value="cas3_core"/>
    <property type="match status" value="1"/>
</dbReference>
<keyword evidence="7" id="KW-0347">Helicase</keyword>
<organism evidence="12 13">
    <name type="scientific">Nonomuraea composti</name>
    <dbReference type="NCBI Taxonomy" id="2720023"/>
    <lineage>
        <taxon>Bacteria</taxon>
        <taxon>Bacillati</taxon>
        <taxon>Actinomycetota</taxon>
        <taxon>Actinomycetes</taxon>
        <taxon>Streptosporangiales</taxon>
        <taxon>Streptosporangiaceae</taxon>
        <taxon>Nonomuraea</taxon>
    </lineage>
</organism>
<dbReference type="PANTHER" id="PTHR47963">
    <property type="entry name" value="DEAD-BOX ATP-DEPENDENT RNA HELICASE 47, MITOCHONDRIAL"/>
    <property type="match status" value="1"/>
</dbReference>
<evidence type="ECO:0000256" key="8">
    <source>
        <dbReference type="ARBA" id="ARBA00022840"/>
    </source>
</evidence>
<dbReference type="SUPFAM" id="SSF52540">
    <property type="entry name" value="P-loop containing nucleoside triphosphate hydrolases"/>
    <property type="match status" value="1"/>
</dbReference>
<dbReference type="NCBIfam" id="TIGR01596">
    <property type="entry name" value="cas3_HD"/>
    <property type="match status" value="1"/>
</dbReference>
<dbReference type="InterPro" id="IPR011545">
    <property type="entry name" value="DEAD/DEAH_box_helicase_dom"/>
</dbReference>
<keyword evidence="3" id="KW-0540">Nuclease</keyword>
<keyword evidence="13" id="KW-1185">Reference proteome</keyword>
<evidence type="ECO:0000256" key="5">
    <source>
        <dbReference type="ARBA" id="ARBA00022741"/>
    </source>
</evidence>
<dbReference type="Pfam" id="PF22590">
    <property type="entry name" value="Cas3-like_C_2"/>
    <property type="match status" value="1"/>
</dbReference>
<dbReference type="InterPro" id="IPR014001">
    <property type="entry name" value="Helicase_ATP-bd"/>
</dbReference>
<dbReference type="InterPro" id="IPR006474">
    <property type="entry name" value="Helicase_Cas3_CRISPR-ass_core"/>
</dbReference>
<sequence>MGRRGRAGGRAGPAGSSRSVRPCGSAVVKLRDLLAKSQPRESLTSHLAATLDGGIALRRRVGNVQVLDEATGGLFWAVACLAMLCHDAGKIPDGFQFMLKGHIKAWGERHEVVSLGFLPALLEDEQLLLWTATGVATHHRSLEGGRGALLSLYGHATETEWRDRLQPIPHGAAIELRDWLLDIAQRSRLPVVEVPSRSLDVIEEARQLFDRLCQWWELSASDDRGLTAVLLQGAVTLADHVSSAHGVLHMHQPLNGDFRPHLENALAGRGHELRPHQTEAAALSGHLLLRAPTGSGKTEAGLLWAATQATEMAVRTGGIPRVFLTLPYLASINAMAVRLGDLLQNEELVGVMHSRAASFHLAAAVCSDDDEEQHVEAARKAVSRAAATRLFRETVRVGTPYQILRGVLAGPAHSSTLIDAANSVFVLDELHAYDPQRLGYILATAGLWEKLGGRIAVLSATLPDALAGAFRDALKAPIHLVEADTAGTPVRHRLSLRDRHLTDRKSIEEMRQRLADGEAVLVVANNVADAQLMFAELAPAVEEDEAFLLHSRFRRMDRSALETAINERFGVGRGRHPGLVVATQVVEVSLDVDFDCLFTSAAPLEALLQRFGRVNRIAARPPADVIVHPAAFAPRRAKGPDFADGVYARIPVELGWNILNRYDGEAVDETQARIWLDDVYGTDWGQEWRTEVEHHRRTFSDAFLGFAHPFVSREELAERFDELFDGTEAVLAQDRDAYEADLTSVDGNRKAGRLLAERYLIPMPYWAAPLTTWEKKLGVRILNADYDERFGLGRIRGPAAQTYQAGEVL</sequence>
<reference evidence="12 13" key="1">
    <citation type="submission" date="2020-03" db="EMBL/GenBank/DDBJ databases">
        <title>WGS of actinomycetes isolated from Thailand.</title>
        <authorList>
            <person name="Thawai C."/>
        </authorList>
    </citation>
    <scope>NUCLEOTIDE SEQUENCE [LARGE SCALE GENOMIC DNA]</scope>
    <source>
        <strain evidence="12 13">FMUSA5-5</strain>
    </source>
</reference>
<dbReference type="PANTHER" id="PTHR47963:SF9">
    <property type="entry name" value="CRISPR-ASSOCIATED ENDONUCLEASE_HELICASE CAS3"/>
    <property type="match status" value="1"/>
</dbReference>
<evidence type="ECO:0000256" key="7">
    <source>
        <dbReference type="ARBA" id="ARBA00022806"/>
    </source>
</evidence>
<evidence type="ECO:0000256" key="1">
    <source>
        <dbReference type="ARBA" id="ARBA00006847"/>
    </source>
</evidence>
<protein>
    <submittedName>
        <fullName evidence="12">CRISPR-associated helicase Cas3</fullName>
    </submittedName>
</protein>
<keyword evidence="4" id="KW-0479">Metal-binding</keyword>
<dbReference type="InterPro" id="IPR006483">
    <property type="entry name" value="CRISPR-assoc_Cas3_HD"/>
</dbReference>
<accession>A0ABX1BJS7</accession>
<dbReference type="Pfam" id="PF00270">
    <property type="entry name" value="DEAD"/>
    <property type="match status" value="1"/>
</dbReference>
<evidence type="ECO:0000259" key="11">
    <source>
        <dbReference type="PROSITE" id="PS51643"/>
    </source>
</evidence>
<name>A0ABX1BJS7_9ACTN</name>
<dbReference type="EMBL" id="JAATEP010000078">
    <property type="protein sequence ID" value="NJP97975.1"/>
    <property type="molecule type" value="Genomic_DNA"/>
</dbReference>
<evidence type="ECO:0000313" key="12">
    <source>
        <dbReference type="EMBL" id="NJP97975.1"/>
    </source>
</evidence>
<dbReference type="CDD" id="cd09641">
    <property type="entry name" value="Cas3''_I"/>
    <property type="match status" value="1"/>
</dbReference>
<evidence type="ECO:0000256" key="3">
    <source>
        <dbReference type="ARBA" id="ARBA00022722"/>
    </source>
</evidence>
<proteinExistence type="inferred from homology"/>
<feature type="region of interest" description="Disordered" evidence="10">
    <location>
        <begin position="1"/>
        <end position="22"/>
    </location>
</feature>
<dbReference type="InterPro" id="IPR027417">
    <property type="entry name" value="P-loop_NTPase"/>
</dbReference>
<feature type="domain" description="HD Cas3-type" evidence="11">
    <location>
        <begin position="36"/>
        <end position="241"/>
    </location>
</feature>
<dbReference type="Gene3D" id="3.40.50.300">
    <property type="entry name" value="P-loop containing nucleotide triphosphate hydrolases"/>
    <property type="match status" value="2"/>
</dbReference>
<dbReference type="Gene3D" id="1.10.3210.30">
    <property type="match status" value="1"/>
</dbReference>
<dbReference type="Proteomes" id="UP000696294">
    <property type="component" value="Unassembled WGS sequence"/>
</dbReference>
<evidence type="ECO:0000256" key="9">
    <source>
        <dbReference type="ARBA" id="ARBA00023118"/>
    </source>
</evidence>
<keyword evidence="5" id="KW-0547">Nucleotide-binding</keyword>
<dbReference type="SMART" id="SM00487">
    <property type="entry name" value="DEXDc"/>
    <property type="match status" value="1"/>
</dbReference>
<dbReference type="InterPro" id="IPR054712">
    <property type="entry name" value="Cas3-like_dom"/>
</dbReference>
<evidence type="ECO:0000256" key="6">
    <source>
        <dbReference type="ARBA" id="ARBA00022801"/>
    </source>
</evidence>
<gene>
    <name evidence="12" type="primary">cas3</name>
    <name evidence="12" type="ORF">HCN51_52605</name>
</gene>
<keyword evidence="9" id="KW-0051">Antiviral defense</keyword>
<comment type="similarity">
    <text evidence="1">In the N-terminal section; belongs to the CRISPR-associated nuclease Cas3-HD family.</text>
</comment>
<evidence type="ECO:0000256" key="2">
    <source>
        <dbReference type="ARBA" id="ARBA00009046"/>
    </source>
</evidence>
<keyword evidence="8" id="KW-0067">ATP-binding</keyword>
<dbReference type="InterPro" id="IPR038257">
    <property type="entry name" value="CRISPR-assoc_Cas3_HD_sf"/>
</dbReference>
<comment type="similarity">
    <text evidence="2">In the central section; belongs to the CRISPR-associated helicase Cas3 family.</text>
</comment>